<reference evidence="1 2" key="1">
    <citation type="submission" date="2016-10" db="EMBL/GenBank/DDBJ databases">
        <authorList>
            <person name="de Groot N.N."/>
        </authorList>
    </citation>
    <scope>NUCLEOTIDE SEQUENCE [LARGE SCALE GENOMIC DNA]</scope>
    <source>
        <strain evidence="1 2">DSM 43019</strain>
    </source>
</reference>
<dbReference type="AlphaFoldDB" id="A0A1I1ZML6"/>
<accession>A0A1I1ZML6</accession>
<evidence type="ECO:0000313" key="1">
    <source>
        <dbReference type="EMBL" id="SFE31823.1"/>
    </source>
</evidence>
<proteinExistence type="predicted"/>
<organism evidence="1 2">
    <name type="scientific">Actinoplanes philippinensis</name>
    <dbReference type="NCBI Taxonomy" id="35752"/>
    <lineage>
        <taxon>Bacteria</taxon>
        <taxon>Bacillati</taxon>
        <taxon>Actinomycetota</taxon>
        <taxon>Actinomycetes</taxon>
        <taxon>Micromonosporales</taxon>
        <taxon>Micromonosporaceae</taxon>
        <taxon>Actinoplanes</taxon>
    </lineage>
</organism>
<sequence length="263" mass="28806">MLSLPATAIDVGEDGEDERNWAAPISCTLTRLDGDFPLHLDIYFDDSVAAPSEADAAAWMAARLNTVVAYKSVPLPPSAYWLVGPDGQRTRARLLDEDENGDLLSSGRRVAAVESVIPTLSGVPVRPLPEVIHEFHMRTPITDQLRTVPGSATESPIGDLSYWESMVVRLVSGWPPDGWYPPDYYREGLENRDALAAAEPELPEPARTAFMAALIEVDRLFAEATVDDGGQALASLTGPVPDRWWWHRITDPAPWHRMPGATG</sequence>
<keyword evidence="2" id="KW-1185">Reference proteome</keyword>
<protein>
    <submittedName>
        <fullName evidence="1">Uncharacterized protein</fullName>
    </submittedName>
</protein>
<dbReference type="STRING" id="35752.SAMN05421541_101140"/>
<name>A0A1I1ZML6_9ACTN</name>
<gene>
    <name evidence="1" type="ORF">SAMN05421541_101140</name>
</gene>
<evidence type="ECO:0000313" key="2">
    <source>
        <dbReference type="Proteomes" id="UP000199645"/>
    </source>
</evidence>
<dbReference type="Proteomes" id="UP000199645">
    <property type="component" value="Unassembled WGS sequence"/>
</dbReference>
<dbReference type="EMBL" id="FONV01000001">
    <property type="protein sequence ID" value="SFE31823.1"/>
    <property type="molecule type" value="Genomic_DNA"/>
</dbReference>